<gene>
    <name evidence="1" type="ORF">GCM10011415_05010</name>
</gene>
<name>A0A8J2ZH18_9RHOB</name>
<reference evidence="1" key="2">
    <citation type="submission" date="2020-09" db="EMBL/GenBank/DDBJ databases">
        <authorList>
            <person name="Sun Q."/>
            <person name="Zhou Y."/>
        </authorList>
    </citation>
    <scope>NUCLEOTIDE SEQUENCE</scope>
    <source>
        <strain evidence="1">CGMCC 1.15762</strain>
    </source>
</reference>
<dbReference type="Proteomes" id="UP000617145">
    <property type="component" value="Unassembled WGS sequence"/>
</dbReference>
<dbReference type="EMBL" id="BMJV01000001">
    <property type="protein sequence ID" value="GGG61845.1"/>
    <property type="molecule type" value="Genomic_DNA"/>
</dbReference>
<dbReference type="PROSITE" id="PS51257">
    <property type="entry name" value="PROKAR_LIPOPROTEIN"/>
    <property type="match status" value="1"/>
</dbReference>
<protein>
    <submittedName>
        <fullName evidence="1">Uncharacterized protein</fullName>
    </submittedName>
</protein>
<reference evidence="1" key="1">
    <citation type="journal article" date="2014" name="Int. J. Syst. Evol. Microbiol.">
        <title>Complete genome sequence of Corynebacterium casei LMG S-19264T (=DSM 44701T), isolated from a smear-ripened cheese.</title>
        <authorList>
            <consortium name="US DOE Joint Genome Institute (JGI-PGF)"/>
            <person name="Walter F."/>
            <person name="Albersmeier A."/>
            <person name="Kalinowski J."/>
            <person name="Ruckert C."/>
        </authorList>
    </citation>
    <scope>NUCLEOTIDE SEQUENCE</scope>
    <source>
        <strain evidence="1">CGMCC 1.15762</strain>
    </source>
</reference>
<dbReference type="RefSeq" id="WP_188788484.1">
    <property type="nucleotide sequence ID" value="NZ_BMJV01000001.1"/>
</dbReference>
<keyword evidence="2" id="KW-1185">Reference proteome</keyword>
<accession>A0A8J2ZH18</accession>
<sequence length="112" mass="11787">MARNGMLLGLALATLAGCSVFGSKAKRYEYGGMVFTGDAKRVRGDRASFVATGGPVSASLEGAIGATEYQGIRYCIKYLGTSDIDWAVGPDTPQAQLPVEGDKLTFQGTCRE</sequence>
<proteinExistence type="predicted"/>
<comment type="caution">
    <text evidence="1">The sequence shown here is derived from an EMBL/GenBank/DDBJ whole genome shotgun (WGS) entry which is preliminary data.</text>
</comment>
<evidence type="ECO:0000313" key="2">
    <source>
        <dbReference type="Proteomes" id="UP000617145"/>
    </source>
</evidence>
<dbReference type="AlphaFoldDB" id="A0A8J2ZH18"/>
<organism evidence="1 2">
    <name type="scientific">Salipiger pallidus</name>
    <dbReference type="NCBI Taxonomy" id="1775170"/>
    <lineage>
        <taxon>Bacteria</taxon>
        <taxon>Pseudomonadati</taxon>
        <taxon>Pseudomonadota</taxon>
        <taxon>Alphaproteobacteria</taxon>
        <taxon>Rhodobacterales</taxon>
        <taxon>Roseobacteraceae</taxon>
        <taxon>Salipiger</taxon>
    </lineage>
</organism>
<evidence type="ECO:0000313" key="1">
    <source>
        <dbReference type="EMBL" id="GGG61845.1"/>
    </source>
</evidence>